<reference evidence="2" key="1">
    <citation type="submission" date="2025-08" db="UniProtKB">
        <authorList>
            <consortium name="Ensembl"/>
        </authorList>
    </citation>
    <scope>IDENTIFICATION</scope>
</reference>
<keyword evidence="3" id="KW-1185">Reference proteome</keyword>
<dbReference type="GO" id="GO:0005783">
    <property type="term" value="C:endoplasmic reticulum"/>
    <property type="evidence" value="ECO:0007669"/>
    <property type="project" value="TreeGrafter"/>
</dbReference>
<organism evidence="2 3">
    <name type="scientific">Pseudonaja textilis</name>
    <name type="common">Eastern brown snake</name>
    <dbReference type="NCBI Taxonomy" id="8673"/>
    <lineage>
        <taxon>Eukaryota</taxon>
        <taxon>Metazoa</taxon>
        <taxon>Chordata</taxon>
        <taxon>Craniata</taxon>
        <taxon>Vertebrata</taxon>
        <taxon>Euteleostomi</taxon>
        <taxon>Lepidosauria</taxon>
        <taxon>Squamata</taxon>
        <taxon>Bifurcata</taxon>
        <taxon>Unidentata</taxon>
        <taxon>Episquamata</taxon>
        <taxon>Toxicofera</taxon>
        <taxon>Serpentes</taxon>
        <taxon>Colubroidea</taxon>
        <taxon>Elapidae</taxon>
        <taxon>Hydrophiinae</taxon>
        <taxon>Pseudonaja</taxon>
    </lineage>
</organism>
<dbReference type="Ensembl" id="ENSPTXT00000010678.1">
    <property type="protein sequence ID" value="ENSPTXP00000010330.1"/>
    <property type="gene ID" value="ENSPTXG00000007332.1"/>
</dbReference>
<dbReference type="InterPro" id="IPR057357">
    <property type="entry name" value="Znf-C2H2_ZFAND2A/B"/>
</dbReference>
<accession>A0A670YED7</accession>
<proteinExistence type="predicted"/>
<evidence type="ECO:0000313" key="3">
    <source>
        <dbReference type="Proteomes" id="UP000472273"/>
    </source>
</evidence>
<feature type="domain" description="ZFAND2A/B-like C2H2 zinc finger" evidence="1">
    <location>
        <begin position="56"/>
        <end position="88"/>
    </location>
</feature>
<dbReference type="GO" id="GO:0045047">
    <property type="term" value="P:protein targeting to ER"/>
    <property type="evidence" value="ECO:0007669"/>
    <property type="project" value="TreeGrafter"/>
</dbReference>
<dbReference type="GeneTree" id="ENSGT00990000211880"/>
<sequence>MNPTFPRLLAKHCCEQTYKQLDFFLLKYDAWEEIFCKNHIMPELTQLFFPIEEGMTVPVCTVCSISIPIKKREMPDVAVGTHKDTGCKLDSILYDQCDQPNFSFVIVIFRVQLEHFDGKIAAFCSPLAFKYAGPMITVTSSDSAGSSAL</sequence>
<dbReference type="PANTHER" id="PTHR14677:SF20">
    <property type="entry name" value="ZINC FINGER AN1-TYPE CONTAINING 2A-RELATED"/>
    <property type="match status" value="1"/>
</dbReference>
<name>A0A670YED7_PSETE</name>
<evidence type="ECO:0000259" key="1">
    <source>
        <dbReference type="Pfam" id="PF25403"/>
    </source>
</evidence>
<reference evidence="2" key="2">
    <citation type="submission" date="2025-09" db="UniProtKB">
        <authorList>
            <consortium name="Ensembl"/>
        </authorList>
    </citation>
    <scope>IDENTIFICATION</scope>
</reference>
<evidence type="ECO:0000313" key="2">
    <source>
        <dbReference type="Ensembl" id="ENSPTXP00000010330.1"/>
    </source>
</evidence>
<dbReference type="Pfam" id="PF25403">
    <property type="entry name" value="zf-C2H2_ZFAND2"/>
    <property type="match status" value="1"/>
</dbReference>
<dbReference type="GO" id="GO:0043161">
    <property type="term" value="P:proteasome-mediated ubiquitin-dependent protein catabolic process"/>
    <property type="evidence" value="ECO:0007669"/>
    <property type="project" value="TreeGrafter"/>
</dbReference>
<dbReference type="AlphaFoldDB" id="A0A670YED7"/>
<protein>
    <recommendedName>
        <fullName evidence="1">ZFAND2A/B-like C2H2 zinc finger domain-containing protein</fullName>
    </recommendedName>
</protein>
<dbReference type="Proteomes" id="UP000472273">
    <property type="component" value="Unplaced"/>
</dbReference>
<dbReference type="PANTHER" id="PTHR14677">
    <property type="entry name" value="ARSENITE INDUCUBLE RNA ASSOCIATED PROTEIN AIP-1-RELATED"/>
    <property type="match status" value="1"/>
</dbReference>